<accession>A0ABQ3SV04</accession>
<evidence type="ECO:0000313" key="1">
    <source>
        <dbReference type="EMBL" id="GHI71979.1"/>
    </source>
</evidence>
<sequence>MDNALLALAGAIVAVTGTLLAPILSQRVLARVQTEQFERQQRAADAQWVREQRTAEVEKRQACYVTANSGYRRYRIELMKYLWLVHKGEATAQARADLEEARHSMHTAFAEAQMVASDAVLRELDAMTATLAGAYSRTLHLEEGDPYPGWAFEEIQAELLRLGDRWKSMRGLMRADLGVEPGPVGS</sequence>
<dbReference type="Proteomes" id="UP000613974">
    <property type="component" value="Unassembled WGS sequence"/>
</dbReference>
<evidence type="ECO:0008006" key="3">
    <source>
        <dbReference type="Google" id="ProtNLM"/>
    </source>
</evidence>
<reference evidence="2" key="1">
    <citation type="submission" date="2023-07" db="EMBL/GenBank/DDBJ databases">
        <title>Whole genome shotgun sequence of Streptomyces nojiriensis NBRC 13794.</title>
        <authorList>
            <person name="Komaki H."/>
            <person name="Tamura T."/>
        </authorList>
    </citation>
    <scope>NUCLEOTIDE SEQUENCE [LARGE SCALE GENOMIC DNA]</scope>
    <source>
        <strain evidence="2">NBRC 13794</strain>
    </source>
</reference>
<organism evidence="1 2">
    <name type="scientific">Streptomyces nojiriensis</name>
    <dbReference type="NCBI Taxonomy" id="66374"/>
    <lineage>
        <taxon>Bacteria</taxon>
        <taxon>Bacillati</taxon>
        <taxon>Actinomycetota</taxon>
        <taxon>Actinomycetes</taxon>
        <taxon>Kitasatosporales</taxon>
        <taxon>Streptomycetaceae</taxon>
        <taxon>Streptomyces</taxon>
    </lineage>
</organism>
<protein>
    <recommendedName>
        <fullName evidence="3">Secreted protein</fullName>
    </recommendedName>
</protein>
<proteinExistence type="predicted"/>
<keyword evidence="2" id="KW-1185">Reference proteome</keyword>
<comment type="caution">
    <text evidence="1">The sequence shown here is derived from an EMBL/GenBank/DDBJ whole genome shotgun (WGS) entry which is preliminary data.</text>
</comment>
<dbReference type="EMBL" id="BNEC01000005">
    <property type="protein sequence ID" value="GHI71979.1"/>
    <property type="molecule type" value="Genomic_DNA"/>
</dbReference>
<name>A0ABQ3SV04_9ACTN</name>
<gene>
    <name evidence="1" type="ORF">Snoj_58970</name>
</gene>
<evidence type="ECO:0000313" key="2">
    <source>
        <dbReference type="Proteomes" id="UP000613974"/>
    </source>
</evidence>